<evidence type="ECO:0000313" key="2">
    <source>
        <dbReference type="EMBL" id="QMT17696.1"/>
    </source>
</evidence>
<dbReference type="Proteomes" id="UP000514716">
    <property type="component" value="Chromosome"/>
</dbReference>
<feature type="domain" description="PilZ" evidence="1">
    <location>
        <begin position="4"/>
        <end position="92"/>
    </location>
</feature>
<protein>
    <submittedName>
        <fullName evidence="2">PilZ domain-containing protein</fullName>
    </submittedName>
</protein>
<name>A0A7D7R0S3_PLAMR</name>
<evidence type="ECO:0000313" key="3">
    <source>
        <dbReference type="Proteomes" id="UP000514716"/>
    </source>
</evidence>
<dbReference type="EMBL" id="CP059540">
    <property type="protein sequence ID" value="QMT17696.1"/>
    <property type="molecule type" value="Genomic_DNA"/>
</dbReference>
<dbReference type="KEGG" id="pdec:H1Q58_01310"/>
<dbReference type="RefSeq" id="WP_069577418.1">
    <property type="nucleotide sequence ID" value="NZ_CP059540.1"/>
</dbReference>
<reference evidence="2 3" key="1">
    <citation type="submission" date="2020-07" db="EMBL/GenBank/DDBJ databases">
        <title>Screening of a cold-adapted Planococcus bacterium producing protease in traditional shrimp paste and protease identification by genome sequencing.</title>
        <authorList>
            <person name="Gao R."/>
            <person name="Leng W."/>
            <person name="Chu Q."/>
            <person name="Wu X."/>
            <person name="Liu H."/>
            <person name="Li X."/>
        </authorList>
    </citation>
    <scope>NUCLEOTIDE SEQUENCE [LARGE SCALE GENOMIC DNA]</scope>
    <source>
        <strain evidence="2 3">XJ11</strain>
    </source>
</reference>
<dbReference type="GO" id="GO:0035438">
    <property type="term" value="F:cyclic-di-GMP binding"/>
    <property type="evidence" value="ECO:0007669"/>
    <property type="project" value="InterPro"/>
</dbReference>
<accession>A0A7D7R0S3</accession>
<evidence type="ECO:0000259" key="1">
    <source>
        <dbReference type="Pfam" id="PF07238"/>
    </source>
</evidence>
<sequence>MEDNRREFFRVSFVRTIDGKLVVPEGGEVLIDISNLSAGGVVFDGYFDIALREKVLCRFELLDEPFELEGHIIRKVAKDYSFEYAVEFVAGQRAVPKLFQQLNTYQIRKRRSLLND</sequence>
<organism evidence="2 3">
    <name type="scientific">Planococcus maritimus</name>
    <dbReference type="NCBI Taxonomy" id="192421"/>
    <lineage>
        <taxon>Bacteria</taxon>
        <taxon>Bacillati</taxon>
        <taxon>Bacillota</taxon>
        <taxon>Bacilli</taxon>
        <taxon>Bacillales</taxon>
        <taxon>Caryophanaceae</taxon>
        <taxon>Planococcus</taxon>
    </lineage>
</organism>
<dbReference type="AlphaFoldDB" id="A0A7D7R0S3"/>
<dbReference type="InterPro" id="IPR009875">
    <property type="entry name" value="PilZ_domain"/>
</dbReference>
<keyword evidence="3" id="KW-1185">Reference proteome</keyword>
<proteinExistence type="predicted"/>
<dbReference type="Pfam" id="PF07238">
    <property type="entry name" value="PilZ"/>
    <property type="match status" value="1"/>
</dbReference>
<gene>
    <name evidence="2" type="ORF">H1Q58_01310</name>
</gene>